<comment type="caution">
    <text evidence="1">The sequence shown here is derived from an EMBL/GenBank/DDBJ whole genome shotgun (WGS) entry which is preliminary data.</text>
</comment>
<dbReference type="Gene3D" id="1.25.40.10">
    <property type="entry name" value="Tetratricopeptide repeat domain"/>
    <property type="match status" value="2"/>
</dbReference>
<keyword evidence="2" id="KW-1185">Reference proteome</keyword>
<evidence type="ECO:0000313" key="2">
    <source>
        <dbReference type="Proteomes" id="UP000618460"/>
    </source>
</evidence>
<dbReference type="SUPFAM" id="SSF48452">
    <property type="entry name" value="TPR-like"/>
    <property type="match status" value="1"/>
</dbReference>
<dbReference type="Proteomes" id="UP000618460">
    <property type="component" value="Unassembled WGS sequence"/>
</dbReference>
<dbReference type="InterPro" id="IPR011990">
    <property type="entry name" value="TPR-like_helical_dom_sf"/>
</dbReference>
<accession>A0A917TUL6</accession>
<evidence type="ECO:0000313" key="1">
    <source>
        <dbReference type="EMBL" id="GGM36286.1"/>
    </source>
</evidence>
<dbReference type="OrthoDB" id="600613at2"/>
<dbReference type="AlphaFoldDB" id="A0A917TUL6"/>
<organism evidence="1 2">
    <name type="scientific">Paraliobacillus quinghaiensis</name>
    <dbReference type="NCBI Taxonomy" id="470815"/>
    <lineage>
        <taxon>Bacteria</taxon>
        <taxon>Bacillati</taxon>
        <taxon>Bacillota</taxon>
        <taxon>Bacilli</taxon>
        <taxon>Bacillales</taxon>
        <taxon>Bacillaceae</taxon>
        <taxon>Paraliobacillus</taxon>
    </lineage>
</organism>
<reference evidence="1" key="2">
    <citation type="submission" date="2020-09" db="EMBL/GenBank/DDBJ databases">
        <authorList>
            <person name="Sun Q."/>
            <person name="Zhou Y."/>
        </authorList>
    </citation>
    <scope>NUCLEOTIDE SEQUENCE</scope>
    <source>
        <strain evidence="1">CGMCC 1.6333</strain>
    </source>
</reference>
<dbReference type="EMBL" id="BMLG01000013">
    <property type="protein sequence ID" value="GGM36286.1"/>
    <property type="molecule type" value="Genomic_DNA"/>
</dbReference>
<dbReference type="RefSeq" id="WP_117155921.1">
    <property type="nucleotide sequence ID" value="NZ_BMLG01000013.1"/>
</dbReference>
<sequence length="339" mass="40018">MITLDEVNEKNETNNNVLPFVPEGDFYFSKGVDAFYKRKFDIALKWLKKAKEADPDEPLYPCQMSIIYTEIGAYHAANKILTEIIETHGDDYLDCYYLISNNFAHLGLLQDAEKYATLYLKKAPDGEFKEETESLLTVLELSKDEEDDEDWFTEDEDELVMYQETAFYHLERQEWEQAIPLLQEMMTLFPDHITAKHEYNYALFFSGNQQEAIELEEKWLEKDQQSIFSRTNLILFYNELQEFEKVDILLKSIANIYPIHEQQKLRIATTLAHIKHYKTAYARFSLLAKSKLKGHISYFKYYSTTAFQVGDMQRAKKIWHEGCKQHTVLQQEIAPWELD</sequence>
<gene>
    <name evidence="1" type="ORF">GCM10011351_22960</name>
</gene>
<proteinExistence type="predicted"/>
<name>A0A917TUL6_9BACI</name>
<reference evidence="1" key="1">
    <citation type="journal article" date="2014" name="Int. J. Syst. Evol. Microbiol.">
        <title>Complete genome sequence of Corynebacterium casei LMG S-19264T (=DSM 44701T), isolated from a smear-ripened cheese.</title>
        <authorList>
            <consortium name="US DOE Joint Genome Institute (JGI-PGF)"/>
            <person name="Walter F."/>
            <person name="Albersmeier A."/>
            <person name="Kalinowski J."/>
            <person name="Ruckert C."/>
        </authorList>
    </citation>
    <scope>NUCLEOTIDE SEQUENCE</scope>
    <source>
        <strain evidence="1">CGMCC 1.6333</strain>
    </source>
</reference>
<protein>
    <recommendedName>
        <fullName evidence="3">Tetratricopeptide repeat protein</fullName>
    </recommendedName>
</protein>
<evidence type="ECO:0008006" key="3">
    <source>
        <dbReference type="Google" id="ProtNLM"/>
    </source>
</evidence>